<dbReference type="InterPro" id="IPR010723">
    <property type="entry name" value="HemN_C"/>
</dbReference>
<dbReference type="SUPFAM" id="SSF102114">
    <property type="entry name" value="Radical SAM enzymes"/>
    <property type="match status" value="1"/>
</dbReference>
<proteinExistence type="inferred from homology"/>
<feature type="binding site" evidence="15">
    <location>
        <position position="148"/>
    </location>
    <ligand>
        <name>S-adenosyl-L-methionine</name>
        <dbReference type="ChEBI" id="CHEBI:59789"/>
        <label>1</label>
    </ligand>
</feature>
<dbReference type="CDD" id="cd01335">
    <property type="entry name" value="Radical_SAM"/>
    <property type="match status" value="1"/>
</dbReference>
<dbReference type="STRING" id="1123402.SAMN02583745_01546"/>
<keyword evidence="11 14" id="KW-0411">Iron-sulfur</keyword>
<feature type="binding site" evidence="16">
    <location>
        <position position="64"/>
    </location>
    <ligand>
        <name>[4Fe-4S] cluster</name>
        <dbReference type="ChEBI" id="CHEBI:49883"/>
        <note>4Fe-4S-S-AdoMet</note>
    </ligand>
</feature>
<dbReference type="GO" id="GO:0006782">
    <property type="term" value="P:protoporphyrinogen IX biosynthetic process"/>
    <property type="evidence" value="ECO:0007669"/>
    <property type="project" value="UniProtKB-UniPathway"/>
</dbReference>
<dbReference type="SMART" id="SM00729">
    <property type="entry name" value="Elp3"/>
    <property type="match status" value="1"/>
</dbReference>
<comment type="subunit">
    <text evidence="4">Monomer.</text>
</comment>
<dbReference type="PIRSF" id="PIRSF000167">
    <property type="entry name" value="HemN"/>
    <property type="match status" value="1"/>
</dbReference>
<feature type="binding site" evidence="15">
    <location>
        <position position="58"/>
    </location>
    <ligand>
        <name>S-adenosyl-L-methionine</name>
        <dbReference type="ChEBI" id="CHEBI:59789"/>
        <label>1</label>
    </ligand>
</feature>
<dbReference type="SFLD" id="SFLDG01082">
    <property type="entry name" value="B12-binding_domain_containing"/>
    <property type="match status" value="1"/>
</dbReference>
<feature type="binding site" evidence="15">
    <location>
        <begin position="116"/>
        <end position="117"/>
    </location>
    <ligand>
        <name>S-adenosyl-L-methionine</name>
        <dbReference type="ChEBI" id="CHEBI:59789"/>
        <label>2</label>
    </ligand>
</feature>
<evidence type="ECO:0000256" key="15">
    <source>
        <dbReference type="PIRSR" id="PIRSR000167-1"/>
    </source>
</evidence>
<evidence type="ECO:0000313" key="18">
    <source>
        <dbReference type="EMBL" id="SET16437.1"/>
    </source>
</evidence>
<sequence length="461" mass="53236">MPELILPTSLIAKMDKPGPRYTSYPTADKFTDAYTFTQHQETLKMLGSNYHNEPISLYFHIPFCQSVCFYCACNKVITMHQHRADEYFMHLIKEIDLTTQLISKRLTVSQIHFGGGTPTYMTDEQLEAILIHVRKKFDVTRDVECSIEIDPRTVNYDRLNRLDDIGFNRISIGVQDFDGDVQKAVHRVQPFRQVAEIFLTAKKLAIESINVDMIYGLPKQTPETFAQSLETLIDLKPDRIALYAYAHLPERFKPQRRIITEELPTSEQRLTMLGMAIEQLTKAGWDYIGMDHFALPTDSLAIAKREGKLQRNFQGYSTHAKTDLIGFGVSAISLINGNYSQNQRELIAYEDALANHQLPSFRGYASDADDLLRYTIIMQIMCQGKISFSEINKEFDIDFLNYFKHELLSLDDLITEGLCYYDDEQLVVTNRGWFLVRGIAMRFDKHLQNRLDTQTRFSKII</sequence>
<dbReference type="PROSITE" id="PS51918">
    <property type="entry name" value="RADICAL_SAM"/>
    <property type="match status" value="1"/>
</dbReference>
<evidence type="ECO:0000256" key="14">
    <source>
        <dbReference type="PIRNR" id="PIRNR000167"/>
    </source>
</evidence>
<dbReference type="RefSeq" id="WP_093319340.1">
    <property type="nucleotide sequence ID" value="NZ_FOHV01000010.1"/>
</dbReference>
<dbReference type="SFLD" id="SFLDG01065">
    <property type="entry name" value="anaerobic_coproporphyrinogen-I"/>
    <property type="match status" value="1"/>
</dbReference>
<name>A0A1I0CBT5_9GAMM</name>
<dbReference type="Pfam" id="PF04055">
    <property type="entry name" value="Radical_SAM"/>
    <property type="match status" value="1"/>
</dbReference>
<evidence type="ECO:0000256" key="11">
    <source>
        <dbReference type="ARBA" id="ARBA00023014"/>
    </source>
</evidence>
<keyword evidence="19" id="KW-1185">Reference proteome</keyword>
<protein>
    <recommendedName>
        <fullName evidence="14">Coproporphyrinogen-III oxidase</fullName>
        <ecNumber evidence="14">1.3.98.3</ecNumber>
    </recommendedName>
</protein>
<evidence type="ECO:0000256" key="7">
    <source>
        <dbReference type="ARBA" id="ARBA00022691"/>
    </source>
</evidence>
<keyword evidence="12 14" id="KW-0627">Porphyrin biosynthesis</keyword>
<dbReference type="Gene3D" id="3.20.20.70">
    <property type="entry name" value="Aldolase class I"/>
    <property type="match status" value="1"/>
</dbReference>
<feature type="binding site" evidence="15">
    <location>
        <position position="332"/>
    </location>
    <ligand>
        <name>S-adenosyl-L-methionine</name>
        <dbReference type="ChEBI" id="CHEBI:59789"/>
        <label>1</label>
    </ligand>
</feature>
<dbReference type="OrthoDB" id="9808022at2"/>
<keyword evidence="6 14" id="KW-0963">Cytoplasm</keyword>
<keyword evidence="9 14" id="KW-0560">Oxidoreductase</keyword>
<dbReference type="InterPro" id="IPR007197">
    <property type="entry name" value="rSAM"/>
</dbReference>
<dbReference type="UniPathway" id="UPA00251">
    <property type="reaction ID" value="UER00323"/>
</dbReference>
<feature type="binding site" evidence="16">
    <location>
        <position position="71"/>
    </location>
    <ligand>
        <name>[4Fe-4S] cluster</name>
        <dbReference type="ChEBI" id="CHEBI:49883"/>
        <note>4Fe-4S-S-AdoMet</note>
    </ligand>
</feature>
<feature type="binding site" evidence="16">
    <location>
        <position position="68"/>
    </location>
    <ligand>
        <name>[4Fe-4S] cluster</name>
        <dbReference type="ChEBI" id="CHEBI:49883"/>
        <note>4Fe-4S-S-AdoMet</note>
    </ligand>
</feature>
<evidence type="ECO:0000256" key="13">
    <source>
        <dbReference type="ARBA" id="ARBA00048321"/>
    </source>
</evidence>
<dbReference type="GO" id="GO:0005737">
    <property type="term" value="C:cytoplasm"/>
    <property type="evidence" value="ECO:0007669"/>
    <property type="project" value="UniProtKB-SubCell"/>
</dbReference>
<feature type="binding site" evidence="15">
    <location>
        <position position="115"/>
    </location>
    <ligand>
        <name>S-adenosyl-L-methionine</name>
        <dbReference type="ChEBI" id="CHEBI:59789"/>
        <label>1</label>
    </ligand>
</feature>
<accession>A0A1I0CBT5</accession>
<comment type="catalytic activity">
    <reaction evidence="13 14">
        <text>coproporphyrinogen III + 2 S-adenosyl-L-methionine = protoporphyrinogen IX + 2 5'-deoxyadenosine + 2 L-methionine + 2 CO2</text>
        <dbReference type="Rhea" id="RHEA:15425"/>
        <dbReference type="ChEBI" id="CHEBI:16526"/>
        <dbReference type="ChEBI" id="CHEBI:17319"/>
        <dbReference type="ChEBI" id="CHEBI:57307"/>
        <dbReference type="ChEBI" id="CHEBI:57309"/>
        <dbReference type="ChEBI" id="CHEBI:57844"/>
        <dbReference type="ChEBI" id="CHEBI:59789"/>
        <dbReference type="EC" id="1.3.98.3"/>
    </reaction>
</comment>
<evidence type="ECO:0000256" key="5">
    <source>
        <dbReference type="ARBA" id="ARBA00022485"/>
    </source>
</evidence>
<gene>
    <name evidence="18" type="ORF">SAMN02583745_01546</name>
</gene>
<dbReference type="GO" id="GO:0046872">
    <property type="term" value="F:metal ion binding"/>
    <property type="evidence" value="ECO:0007669"/>
    <property type="project" value="UniProtKB-KW"/>
</dbReference>
<dbReference type="AlphaFoldDB" id="A0A1I0CBT5"/>
<dbReference type="InterPro" id="IPR013785">
    <property type="entry name" value="Aldolase_TIM"/>
</dbReference>
<dbReference type="Gene3D" id="1.10.10.920">
    <property type="match status" value="1"/>
</dbReference>
<evidence type="ECO:0000256" key="12">
    <source>
        <dbReference type="ARBA" id="ARBA00023244"/>
    </source>
</evidence>
<dbReference type="Pfam" id="PF06969">
    <property type="entry name" value="HemN_C"/>
    <property type="match status" value="1"/>
</dbReference>
<feature type="binding site" evidence="15">
    <location>
        <position position="175"/>
    </location>
    <ligand>
        <name>S-adenosyl-L-methionine</name>
        <dbReference type="ChEBI" id="CHEBI:59789"/>
        <label>2</label>
    </ligand>
</feature>
<evidence type="ECO:0000256" key="2">
    <source>
        <dbReference type="ARBA" id="ARBA00004785"/>
    </source>
</evidence>
<organism evidence="18 19">
    <name type="scientific">Thorsellia anophelis DSM 18579</name>
    <dbReference type="NCBI Taxonomy" id="1123402"/>
    <lineage>
        <taxon>Bacteria</taxon>
        <taxon>Pseudomonadati</taxon>
        <taxon>Pseudomonadota</taxon>
        <taxon>Gammaproteobacteria</taxon>
        <taxon>Enterobacterales</taxon>
        <taxon>Thorselliaceae</taxon>
        <taxon>Thorsellia</taxon>
    </lineage>
</organism>
<feature type="binding site" evidence="15">
    <location>
        <begin position="70"/>
        <end position="72"/>
    </location>
    <ligand>
        <name>S-adenosyl-L-methionine</name>
        <dbReference type="ChEBI" id="CHEBI:59789"/>
        <label>2</label>
    </ligand>
</feature>
<dbReference type="InterPro" id="IPR004558">
    <property type="entry name" value="Coprogen_oxidase_HemN"/>
</dbReference>
<comment type="pathway">
    <text evidence="2 14">Porphyrin-containing compound metabolism; protoporphyrin-IX biosynthesis; protoporphyrinogen-IX from coproporphyrinogen-III (AdoMet route): step 1/1.</text>
</comment>
<dbReference type="GO" id="GO:0051539">
    <property type="term" value="F:4 iron, 4 sulfur cluster binding"/>
    <property type="evidence" value="ECO:0007669"/>
    <property type="project" value="UniProtKB-KW"/>
</dbReference>
<dbReference type="PANTHER" id="PTHR13932:SF6">
    <property type="entry name" value="OXYGEN-INDEPENDENT COPROPORPHYRINOGEN III OXIDASE"/>
    <property type="match status" value="1"/>
</dbReference>
<evidence type="ECO:0000313" key="19">
    <source>
        <dbReference type="Proteomes" id="UP000242642"/>
    </source>
</evidence>
<dbReference type="InterPro" id="IPR034505">
    <property type="entry name" value="Coproporphyrinogen-III_oxidase"/>
</dbReference>
<evidence type="ECO:0000256" key="16">
    <source>
        <dbReference type="PIRSR" id="PIRSR000167-2"/>
    </source>
</evidence>
<dbReference type="EC" id="1.3.98.3" evidence="14"/>
<dbReference type="GO" id="GO:0051989">
    <property type="term" value="F:coproporphyrinogen dehydrogenase activity"/>
    <property type="evidence" value="ECO:0007669"/>
    <property type="project" value="UniProtKB-EC"/>
</dbReference>
<dbReference type="FunFam" id="3.80.30.20:FF:000012">
    <property type="entry name" value="Coproporphyrinogen-III oxidase"/>
    <property type="match status" value="1"/>
</dbReference>
<evidence type="ECO:0000256" key="9">
    <source>
        <dbReference type="ARBA" id="ARBA00023002"/>
    </source>
</evidence>
<feature type="domain" description="Radical SAM core" evidence="17">
    <location>
        <begin position="49"/>
        <end position="283"/>
    </location>
</feature>
<evidence type="ECO:0000256" key="3">
    <source>
        <dbReference type="ARBA" id="ARBA00005493"/>
    </source>
</evidence>
<dbReference type="EMBL" id="FOHV01000010">
    <property type="protein sequence ID" value="SET16437.1"/>
    <property type="molecule type" value="Genomic_DNA"/>
</dbReference>
<dbReference type="InterPro" id="IPR006638">
    <property type="entry name" value="Elp3/MiaA/NifB-like_rSAM"/>
</dbReference>
<dbReference type="Proteomes" id="UP000242642">
    <property type="component" value="Unassembled WGS sequence"/>
</dbReference>
<evidence type="ECO:0000256" key="1">
    <source>
        <dbReference type="ARBA" id="ARBA00004496"/>
    </source>
</evidence>
<comment type="subcellular location">
    <subcellularLocation>
        <location evidence="1 14">Cytoplasm</location>
    </subcellularLocation>
</comment>
<dbReference type="InterPro" id="IPR058240">
    <property type="entry name" value="rSAM_sf"/>
</dbReference>
<evidence type="ECO:0000259" key="17">
    <source>
        <dbReference type="PROSITE" id="PS51918"/>
    </source>
</evidence>
<feature type="binding site" evidence="15">
    <location>
        <position position="246"/>
    </location>
    <ligand>
        <name>S-adenosyl-L-methionine</name>
        <dbReference type="ChEBI" id="CHEBI:59789"/>
        <label>2</label>
    </ligand>
</feature>
<dbReference type="GO" id="GO:0004109">
    <property type="term" value="F:coproporphyrinogen oxidase activity"/>
    <property type="evidence" value="ECO:0007669"/>
    <property type="project" value="InterPro"/>
</dbReference>
<evidence type="ECO:0000256" key="8">
    <source>
        <dbReference type="ARBA" id="ARBA00022723"/>
    </source>
</evidence>
<evidence type="ECO:0000256" key="6">
    <source>
        <dbReference type="ARBA" id="ARBA00022490"/>
    </source>
</evidence>
<evidence type="ECO:0000256" key="4">
    <source>
        <dbReference type="ARBA" id="ARBA00011245"/>
    </source>
</evidence>
<evidence type="ECO:0000256" key="10">
    <source>
        <dbReference type="ARBA" id="ARBA00023004"/>
    </source>
</evidence>
<keyword evidence="5 14" id="KW-0004">4Fe-4S</keyword>
<comment type="similarity">
    <text evidence="3 14">Belongs to the anaerobic coproporphyrinogen-III oxidase family.</text>
</comment>
<feature type="binding site" evidence="15">
    <location>
        <position position="187"/>
    </location>
    <ligand>
        <name>S-adenosyl-L-methionine</name>
        <dbReference type="ChEBI" id="CHEBI:59789"/>
        <label>2</label>
    </ligand>
</feature>
<reference evidence="19" key="1">
    <citation type="submission" date="2016-10" db="EMBL/GenBank/DDBJ databases">
        <authorList>
            <person name="Varghese N."/>
            <person name="Submissions S."/>
        </authorList>
    </citation>
    <scope>NUCLEOTIDE SEQUENCE [LARGE SCALE GENOMIC DNA]</scope>
    <source>
        <strain evidence="19">DSM 18579</strain>
    </source>
</reference>
<comment type="cofactor">
    <cofactor evidence="14 16">
        <name>[4Fe-4S] cluster</name>
        <dbReference type="ChEBI" id="CHEBI:49883"/>
    </cofactor>
    <text evidence="14 16">Binds 1 [4Fe-4S] cluster. The cluster is coordinated with 3 cysteines and an exchangeable S-adenosyl-L-methionine.</text>
</comment>
<dbReference type="NCBIfam" id="TIGR00538">
    <property type="entry name" value="hemN"/>
    <property type="match status" value="1"/>
</dbReference>
<keyword evidence="7 14" id="KW-0949">S-adenosyl-L-methionine</keyword>
<dbReference type="PANTHER" id="PTHR13932">
    <property type="entry name" value="COPROPORPHYRINIGEN III OXIDASE"/>
    <property type="match status" value="1"/>
</dbReference>
<feature type="binding site" evidence="15">
    <location>
        <position position="212"/>
    </location>
    <ligand>
        <name>S-adenosyl-L-methionine</name>
        <dbReference type="ChEBI" id="CHEBI:59789"/>
        <label>2</label>
    </ligand>
</feature>
<dbReference type="SFLD" id="SFLDS00029">
    <property type="entry name" value="Radical_SAM"/>
    <property type="match status" value="1"/>
</dbReference>
<keyword evidence="8 14" id="KW-0479">Metal-binding</keyword>
<keyword evidence="10 14" id="KW-0408">Iron</keyword>